<dbReference type="AlphaFoldDB" id="A0A166T8W8"/>
<organism evidence="1 2">
    <name type="scientific">Athelia psychrophila</name>
    <dbReference type="NCBI Taxonomy" id="1759441"/>
    <lineage>
        <taxon>Eukaryota</taxon>
        <taxon>Fungi</taxon>
        <taxon>Dikarya</taxon>
        <taxon>Basidiomycota</taxon>
        <taxon>Agaricomycotina</taxon>
        <taxon>Agaricomycetes</taxon>
        <taxon>Agaricomycetidae</taxon>
        <taxon>Atheliales</taxon>
        <taxon>Atheliaceae</taxon>
        <taxon>Athelia</taxon>
    </lineage>
</organism>
<evidence type="ECO:0000313" key="2">
    <source>
        <dbReference type="Proteomes" id="UP000076532"/>
    </source>
</evidence>
<evidence type="ECO:0000313" key="1">
    <source>
        <dbReference type="EMBL" id="KZP30354.1"/>
    </source>
</evidence>
<sequence>MSHASPDMFDRSGLSLPQMFYYNVLRSFIRSLDRTQPYFATSKMGSNGTATNALPPGNPPVAPVAPGGTLNPSVSATLNPFAPHIAPIKEISISSAMINSLANDPKFNLLDMSLDNYSVWERSMKAVLELNNLFKYALGLIPEPAYVITPNTENTL</sequence>
<proteinExistence type="predicted"/>
<name>A0A166T8W8_9AGAM</name>
<dbReference type="EMBL" id="KV417494">
    <property type="protein sequence ID" value="KZP30354.1"/>
    <property type="molecule type" value="Genomic_DNA"/>
</dbReference>
<gene>
    <name evidence="1" type="ORF">FIBSPDRAFT_884265</name>
</gene>
<accession>A0A166T8W8</accession>
<reference evidence="1 2" key="1">
    <citation type="journal article" date="2016" name="Mol. Biol. Evol.">
        <title>Comparative Genomics of Early-Diverging Mushroom-Forming Fungi Provides Insights into the Origins of Lignocellulose Decay Capabilities.</title>
        <authorList>
            <person name="Nagy L.G."/>
            <person name="Riley R."/>
            <person name="Tritt A."/>
            <person name="Adam C."/>
            <person name="Daum C."/>
            <person name="Floudas D."/>
            <person name="Sun H."/>
            <person name="Yadav J.S."/>
            <person name="Pangilinan J."/>
            <person name="Larsson K.H."/>
            <person name="Matsuura K."/>
            <person name="Barry K."/>
            <person name="Labutti K."/>
            <person name="Kuo R."/>
            <person name="Ohm R.A."/>
            <person name="Bhattacharya S.S."/>
            <person name="Shirouzu T."/>
            <person name="Yoshinaga Y."/>
            <person name="Martin F.M."/>
            <person name="Grigoriev I.V."/>
            <person name="Hibbett D.S."/>
        </authorList>
    </citation>
    <scope>NUCLEOTIDE SEQUENCE [LARGE SCALE GENOMIC DNA]</scope>
    <source>
        <strain evidence="1 2">CBS 109695</strain>
    </source>
</reference>
<keyword evidence="2" id="KW-1185">Reference proteome</keyword>
<dbReference type="Proteomes" id="UP000076532">
    <property type="component" value="Unassembled WGS sequence"/>
</dbReference>
<protein>
    <submittedName>
        <fullName evidence="1">Uncharacterized protein</fullName>
    </submittedName>
</protein>